<dbReference type="EMBL" id="JADKNH010000001">
    <property type="protein sequence ID" value="MBF4691641.1"/>
    <property type="molecule type" value="Genomic_DNA"/>
</dbReference>
<evidence type="ECO:0000256" key="1">
    <source>
        <dbReference type="ARBA" id="ARBA00012513"/>
    </source>
</evidence>
<feature type="domain" description="Protein kinase" evidence="12">
    <location>
        <begin position="1"/>
        <end position="332"/>
    </location>
</feature>
<dbReference type="InterPro" id="IPR011009">
    <property type="entry name" value="Kinase-like_dom_sf"/>
</dbReference>
<evidence type="ECO:0000256" key="5">
    <source>
        <dbReference type="ARBA" id="ARBA00022737"/>
    </source>
</evidence>
<reference evidence="13 14" key="1">
    <citation type="submission" date="2020-11" db="EMBL/GenBank/DDBJ databases">
        <title>Fusibacter basophilias sp. nov.</title>
        <authorList>
            <person name="Qiu D."/>
        </authorList>
    </citation>
    <scope>NUCLEOTIDE SEQUENCE [LARGE SCALE GENOMIC DNA]</scope>
    <source>
        <strain evidence="13 14">Q10-2</strain>
    </source>
</reference>
<gene>
    <name evidence="13" type="ORF">ISU02_00850</name>
</gene>
<proteinExistence type="predicted"/>
<evidence type="ECO:0000256" key="4">
    <source>
        <dbReference type="ARBA" id="ARBA00022679"/>
    </source>
</evidence>
<dbReference type="RefSeq" id="WP_194699888.1">
    <property type="nucleotide sequence ID" value="NZ_JADKNH010000001.1"/>
</dbReference>
<evidence type="ECO:0000256" key="10">
    <source>
        <dbReference type="ARBA" id="ARBA00048679"/>
    </source>
</evidence>
<dbReference type="PANTHER" id="PTHR24363">
    <property type="entry name" value="SERINE/THREONINE PROTEIN KINASE"/>
    <property type="match status" value="1"/>
</dbReference>
<keyword evidence="6" id="KW-0547">Nucleotide-binding</keyword>
<dbReference type="Pfam" id="PF00069">
    <property type="entry name" value="Pkinase"/>
    <property type="match status" value="1"/>
</dbReference>
<dbReference type="PROSITE" id="PS51450">
    <property type="entry name" value="LRR"/>
    <property type="match status" value="2"/>
</dbReference>
<organism evidence="13 14">
    <name type="scientific">Fusibacter ferrireducens</name>
    <dbReference type="NCBI Taxonomy" id="2785058"/>
    <lineage>
        <taxon>Bacteria</taxon>
        <taxon>Bacillati</taxon>
        <taxon>Bacillota</taxon>
        <taxon>Clostridia</taxon>
        <taxon>Eubacteriales</taxon>
        <taxon>Eubacteriales Family XII. Incertae Sedis</taxon>
        <taxon>Fusibacter</taxon>
    </lineage>
</organism>
<protein>
    <recommendedName>
        <fullName evidence="1">non-specific serine/threonine protein kinase</fullName>
        <ecNumber evidence="1">2.7.11.1</ecNumber>
    </recommendedName>
</protein>
<keyword evidence="7 13" id="KW-0418">Kinase</keyword>
<keyword evidence="11" id="KW-0812">Transmembrane</keyword>
<dbReference type="InterPro" id="IPR000719">
    <property type="entry name" value="Prot_kinase_dom"/>
</dbReference>
<dbReference type="GO" id="GO:0016301">
    <property type="term" value="F:kinase activity"/>
    <property type="evidence" value="ECO:0007669"/>
    <property type="project" value="UniProtKB-KW"/>
</dbReference>
<dbReference type="InterPro" id="IPR032675">
    <property type="entry name" value="LRR_dom_sf"/>
</dbReference>
<evidence type="ECO:0000256" key="2">
    <source>
        <dbReference type="ARBA" id="ARBA00022527"/>
    </source>
</evidence>
<dbReference type="Gene3D" id="3.80.10.10">
    <property type="entry name" value="Ribonuclease Inhibitor"/>
    <property type="match status" value="1"/>
</dbReference>
<name>A0ABR9ZMV1_9FIRM</name>
<evidence type="ECO:0000256" key="6">
    <source>
        <dbReference type="ARBA" id="ARBA00022741"/>
    </source>
</evidence>
<dbReference type="Pfam" id="PF13855">
    <property type="entry name" value="LRR_8"/>
    <property type="match status" value="1"/>
</dbReference>
<evidence type="ECO:0000256" key="11">
    <source>
        <dbReference type="SAM" id="Phobius"/>
    </source>
</evidence>
<keyword evidence="5" id="KW-0677">Repeat</keyword>
<keyword evidence="11" id="KW-1133">Transmembrane helix</keyword>
<evidence type="ECO:0000256" key="7">
    <source>
        <dbReference type="ARBA" id="ARBA00022777"/>
    </source>
</evidence>
<dbReference type="Gene3D" id="1.10.510.10">
    <property type="entry name" value="Transferase(Phosphotransferase) domain 1"/>
    <property type="match status" value="1"/>
</dbReference>
<keyword evidence="3" id="KW-0433">Leucine-rich repeat</keyword>
<keyword evidence="14" id="KW-1185">Reference proteome</keyword>
<dbReference type="SUPFAM" id="SSF56112">
    <property type="entry name" value="Protein kinase-like (PK-like)"/>
    <property type="match status" value="1"/>
</dbReference>
<evidence type="ECO:0000313" key="14">
    <source>
        <dbReference type="Proteomes" id="UP000614200"/>
    </source>
</evidence>
<feature type="transmembrane region" description="Helical" evidence="11">
    <location>
        <begin position="265"/>
        <end position="286"/>
    </location>
</feature>
<dbReference type="SMART" id="SM00365">
    <property type="entry name" value="LRR_SD22"/>
    <property type="match status" value="3"/>
</dbReference>
<dbReference type="PANTHER" id="PTHR24363:SF0">
    <property type="entry name" value="SERINE_THREONINE KINASE LIKE DOMAIN CONTAINING 1"/>
    <property type="match status" value="1"/>
</dbReference>
<sequence>MADFKTFYKEQLNEHILKENLPSGILDQYEVLACLSETENSTNYVIKHKVLEKKYLMKVCKNEHQKNEYTILSKLSYPNIPTIIDANISGEHTIIIEDYFDGVPIDQFMIKVNDEEKKSVFEALFWQIVNTLKYLHNQAQPIIHKDIKPDNVLVSDSGEIMLIDFGSSRFFKEHQSRDTVLMGTQGYASPEQYGFSPTDKRSDLYAFGTMMAEIVENLSIELDDKMSLSLEKCREIDPKNRFQSVEAMETYIKSTKDKVSNRNKIVWSALGLILVAAVTLVSIWLFNASKYYHFQSESIGQAVSVVLNKPQNEITQEDLAKVTELSIWGEYVVKKEDELKWESNPGDYVSAIIVNDNRSTRRGDINNLEDLKYMTSLKSLSLVKQNIKDISPIADLKIVHLYLSDNQIEDASVFKGMKILYTLEVGGNPISNFEGLSELSNLGELDVSDTKCRNFNWISEMTSLNWLILKHLGFEDISEIKGLYQLTHLDLENNKLRSLDALSALRQLEYLNIADNPTRDYEVLHELEQLKGIVIRGTLIEGDDIPPSVEILQD</sequence>
<dbReference type="EC" id="2.7.11.1" evidence="1"/>
<dbReference type="InterPro" id="IPR001611">
    <property type="entry name" value="Leu-rich_rpt"/>
</dbReference>
<dbReference type="SUPFAM" id="SSF52058">
    <property type="entry name" value="L domain-like"/>
    <property type="match status" value="1"/>
</dbReference>
<dbReference type="Proteomes" id="UP000614200">
    <property type="component" value="Unassembled WGS sequence"/>
</dbReference>
<keyword evidence="2" id="KW-0723">Serine/threonine-protein kinase</keyword>
<dbReference type="PROSITE" id="PS00108">
    <property type="entry name" value="PROTEIN_KINASE_ST"/>
    <property type="match status" value="1"/>
</dbReference>
<evidence type="ECO:0000256" key="8">
    <source>
        <dbReference type="ARBA" id="ARBA00022840"/>
    </source>
</evidence>
<accession>A0ABR9ZMV1</accession>
<dbReference type="InterPro" id="IPR008271">
    <property type="entry name" value="Ser/Thr_kinase_AS"/>
</dbReference>
<comment type="caution">
    <text evidence="13">The sequence shown here is derived from an EMBL/GenBank/DDBJ whole genome shotgun (WGS) entry which is preliminary data.</text>
</comment>
<evidence type="ECO:0000256" key="9">
    <source>
        <dbReference type="ARBA" id="ARBA00047899"/>
    </source>
</evidence>
<keyword evidence="4" id="KW-0808">Transferase</keyword>
<evidence type="ECO:0000313" key="13">
    <source>
        <dbReference type="EMBL" id="MBF4691641.1"/>
    </source>
</evidence>
<evidence type="ECO:0000256" key="3">
    <source>
        <dbReference type="ARBA" id="ARBA00022614"/>
    </source>
</evidence>
<dbReference type="SMART" id="SM00220">
    <property type="entry name" value="S_TKc"/>
    <property type="match status" value="1"/>
</dbReference>
<comment type="catalytic activity">
    <reaction evidence="10">
        <text>L-seryl-[protein] + ATP = O-phospho-L-seryl-[protein] + ADP + H(+)</text>
        <dbReference type="Rhea" id="RHEA:17989"/>
        <dbReference type="Rhea" id="RHEA-COMP:9863"/>
        <dbReference type="Rhea" id="RHEA-COMP:11604"/>
        <dbReference type="ChEBI" id="CHEBI:15378"/>
        <dbReference type="ChEBI" id="CHEBI:29999"/>
        <dbReference type="ChEBI" id="CHEBI:30616"/>
        <dbReference type="ChEBI" id="CHEBI:83421"/>
        <dbReference type="ChEBI" id="CHEBI:456216"/>
        <dbReference type="EC" id="2.7.11.1"/>
    </reaction>
</comment>
<keyword evidence="8" id="KW-0067">ATP-binding</keyword>
<comment type="catalytic activity">
    <reaction evidence="9">
        <text>L-threonyl-[protein] + ATP = O-phospho-L-threonyl-[protein] + ADP + H(+)</text>
        <dbReference type="Rhea" id="RHEA:46608"/>
        <dbReference type="Rhea" id="RHEA-COMP:11060"/>
        <dbReference type="Rhea" id="RHEA-COMP:11605"/>
        <dbReference type="ChEBI" id="CHEBI:15378"/>
        <dbReference type="ChEBI" id="CHEBI:30013"/>
        <dbReference type="ChEBI" id="CHEBI:30616"/>
        <dbReference type="ChEBI" id="CHEBI:61977"/>
        <dbReference type="ChEBI" id="CHEBI:456216"/>
        <dbReference type="EC" id="2.7.11.1"/>
    </reaction>
</comment>
<keyword evidence="11" id="KW-0472">Membrane</keyword>
<dbReference type="PROSITE" id="PS50011">
    <property type="entry name" value="PROTEIN_KINASE_DOM"/>
    <property type="match status" value="1"/>
</dbReference>
<evidence type="ECO:0000259" key="12">
    <source>
        <dbReference type="PROSITE" id="PS50011"/>
    </source>
</evidence>